<dbReference type="SUPFAM" id="SSF57362">
    <property type="entry name" value="BPTI-like"/>
    <property type="match status" value="6"/>
</dbReference>
<dbReference type="InterPro" id="IPR002223">
    <property type="entry name" value="Kunitz_BPTI"/>
</dbReference>
<dbReference type="Gene3D" id="4.10.410.10">
    <property type="entry name" value="Pancreatic trypsin inhibitor Kunitz domain"/>
    <property type="match status" value="6"/>
</dbReference>
<evidence type="ECO:0000256" key="3">
    <source>
        <dbReference type="ARBA" id="ARBA00022475"/>
    </source>
</evidence>
<dbReference type="Gene3D" id="2.60.40.10">
    <property type="entry name" value="Immunoglobulins"/>
    <property type="match status" value="3"/>
</dbReference>
<dbReference type="SUPFAM" id="SSF48726">
    <property type="entry name" value="Immunoglobulin"/>
    <property type="match status" value="3"/>
</dbReference>
<dbReference type="SMART" id="SM00131">
    <property type="entry name" value="KU"/>
    <property type="match status" value="6"/>
</dbReference>
<proteinExistence type="predicted"/>
<dbReference type="PANTHER" id="PTHR45938:SF11">
    <property type="entry name" value="WAP, KAZAL, IMMUNOGLOBULIN, KUNITZ AND NTR DOMAIN-CONTAINING PROTEIN 2-LIKE"/>
    <property type="match status" value="1"/>
</dbReference>
<dbReference type="GO" id="GO:0050431">
    <property type="term" value="F:transforming growth factor beta binding"/>
    <property type="evidence" value="ECO:0007669"/>
    <property type="project" value="TreeGrafter"/>
</dbReference>
<dbReference type="Pfam" id="PF07679">
    <property type="entry name" value="I-set"/>
    <property type="match status" value="1"/>
</dbReference>
<accession>A0A1B0DIB0</accession>
<dbReference type="FunFam" id="4.10.410.10:FF:000005">
    <property type="entry name" value="Pancreatic trypsin inhibitor"/>
    <property type="match status" value="1"/>
</dbReference>
<evidence type="ECO:0000313" key="14">
    <source>
        <dbReference type="Proteomes" id="UP000092462"/>
    </source>
</evidence>
<keyword evidence="4" id="KW-0964">Secreted</keyword>
<evidence type="ECO:0000313" key="13">
    <source>
        <dbReference type="EnsemblMetazoa" id="PPAI007894-PA"/>
    </source>
</evidence>
<dbReference type="PROSITE" id="PS50279">
    <property type="entry name" value="BPTI_KUNITZ_2"/>
    <property type="match status" value="6"/>
</dbReference>
<comment type="subcellular location">
    <subcellularLocation>
        <location evidence="1">Cell membrane</location>
    </subcellularLocation>
    <subcellularLocation>
        <location evidence="2">Secreted</location>
    </subcellularLocation>
</comment>
<evidence type="ECO:0008006" key="15">
    <source>
        <dbReference type="Google" id="ProtNLM"/>
    </source>
</evidence>
<sequence>ICKILTIFVEFCNAPIEKGDCHAKSARWGFSYSDNKCMPFYYTGCGGNKNNYRSEDECATDCPSQIERDLCVLPTEVGNCQNYTARWYFDTRESRCRSFYYGGCGGNKNNFETEDECVNRCERKPTTTPAPRRPPPTHDDGFRREYCFIHPDAGDCRGDAIVARWYYNKDEGVCAQFAYTGCGGNQNNFLTEEECESSCDTCTLPPLRGRCNERIQRWYFDQGSQRCLQFEFGGCRGNKNNFYTERECQNACRHAPERVEQTPPPHAAVSICEEPRDHGHCNGNELKYYYNRDRASCEAFYYTGCGGNGNRFESQEQCERQCGEHRGVDVCSEPVDAGPCDQWQTRYYFNSTRRQCMPFHYSGCEGTGNRFTTVQECETVCIGHEEPPPDDRGTAPEEPRREPSGDKCEAHTIACENLQCPYGVETQYNEDYCPVCSCEDPCSTVQCPPDSQCSIDVGRDETGQPTFLGVCREIRKAGECPNLGDNQRCDRECYTDADCRGDKKCCAAGCGWLCVHPDTPATNVSEPSRPYYPPAYYPGAHPPVLEEKAPEEVNVVAEEGGYAVLHCFATGYPPPTVTWRHGDIILNTNQGRYLLTSTGDLQIVQLHRTDSGIYVCVADNGLGTPVSREVELQVNDPVDILEADAYILGDANSTQTVTLNQPAILRCLAGGYPKPYVSWWRDTELLPLNSTRFELRRDYSLVFTKVELSDLGKYTCQAYTGRGKPVSVSITLQTVGPVYVNNEEDEKYLKYVVDPPVQTTTVRVRPDWPYRPTPPPPRVIPLPQVPVEPTYTEVKARIRLPGGRQYALGADVKLECIVEGYPAPNVTWFKDDRQLVPTHRVQIIDQTRVVIYGASREDSGFYKCEARNGYSKSYNEEEIVVEGEFEH</sequence>
<organism evidence="13 14">
    <name type="scientific">Phlebotomus papatasi</name>
    <name type="common">Sandfly</name>
    <dbReference type="NCBI Taxonomy" id="29031"/>
    <lineage>
        <taxon>Eukaryota</taxon>
        <taxon>Metazoa</taxon>
        <taxon>Ecdysozoa</taxon>
        <taxon>Arthropoda</taxon>
        <taxon>Hexapoda</taxon>
        <taxon>Insecta</taxon>
        <taxon>Pterygota</taxon>
        <taxon>Neoptera</taxon>
        <taxon>Endopterygota</taxon>
        <taxon>Diptera</taxon>
        <taxon>Nematocera</taxon>
        <taxon>Psychodoidea</taxon>
        <taxon>Psychodidae</taxon>
        <taxon>Phlebotomus</taxon>
        <taxon>Phlebotomus</taxon>
    </lineage>
</organism>
<dbReference type="VEuPathDB" id="VectorBase:PPAI007894"/>
<dbReference type="SMART" id="SM00217">
    <property type="entry name" value="WAP"/>
    <property type="match status" value="1"/>
</dbReference>
<evidence type="ECO:0000256" key="8">
    <source>
        <dbReference type="ARBA" id="ARBA00022900"/>
    </source>
</evidence>
<dbReference type="PROSITE" id="PS00280">
    <property type="entry name" value="BPTI_KUNITZ_1"/>
    <property type="match status" value="5"/>
</dbReference>
<evidence type="ECO:0000256" key="1">
    <source>
        <dbReference type="ARBA" id="ARBA00004236"/>
    </source>
</evidence>
<dbReference type="InterPro" id="IPR003599">
    <property type="entry name" value="Ig_sub"/>
</dbReference>
<evidence type="ECO:0000256" key="4">
    <source>
        <dbReference type="ARBA" id="ARBA00022525"/>
    </source>
</evidence>
<dbReference type="GO" id="GO:0005886">
    <property type="term" value="C:plasma membrane"/>
    <property type="evidence" value="ECO:0007669"/>
    <property type="project" value="UniProtKB-SubCell"/>
</dbReference>
<reference evidence="13" key="1">
    <citation type="submission" date="2022-08" db="UniProtKB">
        <authorList>
            <consortium name="EnsemblMetazoa"/>
        </authorList>
    </citation>
    <scope>IDENTIFICATION</scope>
    <source>
        <strain evidence="13">Israel</strain>
    </source>
</reference>
<dbReference type="EnsemblMetazoa" id="PPAI007894-RA">
    <property type="protein sequence ID" value="PPAI007894-PA"/>
    <property type="gene ID" value="PPAI007894"/>
</dbReference>
<dbReference type="PROSITE" id="PS50835">
    <property type="entry name" value="IG_LIKE"/>
    <property type="match status" value="3"/>
</dbReference>
<keyword evidence="7" id="KW-0677">Repeat</keyword>
<protein>
    <recommendedName>
        <fullName evidence="15">Papilin</fullName>
    </recommendedName>
</protein>
<dbReference type="InterPro" id="IPR003598">
    <property type="entry name" value="Ig_sub2"/>
</dbReference>
<evidence type="ECO:0000256" key="11">
    <source>
        <dbReference type="ARBA" id="ARBA00023180"/>
    </source>
</evidence>
<dbReference type="InterPro" id="IPR036179">
    <property type="entry name" value="Ig-like_dom_sf"/>
</dbReference>
<keyword evidence="5" id="KW-0646">Protease inhibitor</keyword>
<dbReference type="InterPro" id="IPR036880">
    <property type="entry name" value="Kunitz_BPTI_sf"/>
</dbReference>
<dbReference type="EMBL" id="AJVK01062265">
    <property type="status" value="NOT_ANNOTATED_CDS"/>
    <property type="molecule type" value="Genomic_DNA"/>
</dbReference>
<keyword evidence="11" id="KW-0325">Glycoprotein</keyword>
<evidence type="ECO:0000256" key="2">
    <source>
        <dbReference type="ARBA" id="ARBA00004613"/>
    </source>
</evidence>
<dbReference type="VEuPathDB" id="VectorBase:PPAPM1_007936"/>
<dbReference type="InterPro" id="IPR020901">
    <property type="entry name" value="Prtase_inh_Kunz-CS"/>
</dbReference>
<dbReference type="InterPro" id="IPR013098">
    <property type="entry name" value="Ig_I-set"/>
</dbReference>
<evidence type="ECO:0000256" key="9">
    <source>
        <dbReference type="ARBA" id="ARBA00023136"/>
    </source>
</evidence>
<dbReference type="SUPFAM" id="SSF57256">
    <property type="entry name" value="Elafin-like"/>
    <property type="match status" value="1"/>
</dbReference>
<dbReference type="SMART" id="SM00408">
    <property type="entry name" value="IGc2"/>
    <property type="match status" value="3"/>
</dbReference>
<dbReference type="PANTHER" id="PTHR45938">
    <property type="entry name" value="ACP24A4-RELATED"/>
    <property type="match status" value="1"/>
</dbReference>
<name>A0A1B0DIB0_PHLPP</name>
<dbReference type="PRINTS" id="PR00759">
    <property type="entry name" value="BASICPTASE"/>
</dbReference>
<dbReference type="InterPro" id="IPR013783">
    <property type="entry name" value="Ig-like_fold"/>
</dbReference>
<evidence type="ECO:0000256" key="7">
    <source>
        <dbReference type="ARBA" id="ARBA00022737"/>
    </source>
</evidence>
<dbReference type="Pfam" id="PF00095">
    <property type="entry name" value="WAP"/>
    <property type="match status" value="1"/>
</dbReference>
<keyword evidence="10" id="KW-1015">Disulfide bond</keyword>
<keyword evidence="14" id="KW-1185">Reference proteome</keyword>
<dbReference type="SMART" id="SM00409">
    <property type="entry name" value="IG"/>
    <property type="match status" value="3"/>
</dbReference>
<dbReference type="InterPro" id="IPR008197">
    <property type="entry name" value="WAP_dom"/>
</dbReference>
<keyword evidence="12" id="KW-0393">Immunoglobulin domain</keyword>
<dbReference type="FunFam" id="4.10.410.10:FF:000020">
    <property type="entry name" value="Collagen, type VI, alpha 3"/>
    <property type="match status" value="2"/>
</dbReference>
<dbReference type="InterPro" id="IPR007110">
    <property type="entry name" value="Ig-like_dom"/>
</dbReference>
<dbReference type="CDD" id="cd00109">
    <property type="entry name" value="Kunitz-type"/>
    <property type="match status" value="6"/>
</dbReference>
<dbReference type="Pfam" id="PF00014">
    <property type="entry name" value="Kunitz_BPTI"/>
    <property type="match status" value="6"/>
</dbReference>
<keyword evidence="3" id="KW-1003">Cell membrane</keyword>
<dbReference type="Gene3D" id="4.10.75.10">
    <property type="entry name" value="Elafin-like"/>
    <property type="match status" value="1"/>
</dbReference>
<keyword evidence="6" id="KW-0732">Signal</keyword>
<dbReference type="Proteomes" id="UP000092462">
    <property type="component" value="Unassembled WGS sequence"/>
</dbReference>
<dbReference type="Pfam" id="PF13927">
    <property type="entry name" value="Ig_3"/>
    <property type="match status" value="2"/>
</dbReference>
<dbReference type="PROSITE" id="PS51390">
    <property type="entry name" value="WAP"/>
    <property type="match status" value="1"/>
</dbReference>
<dbReference type="GO" id="GO:0005615">
    <property type="term" value="C:extracellular space"/>
    <property type="evidence" value="ECO:0007669"/>
    <property type="project" value="TreeGrafter"/>
</dbReference>
<dbReference type="GO" id="GO:0048019">
    <property type="term" value="F:receptor antagonist activity"/>
    <property type="evidence" value="ECO:0007669"/>
    <property type="project" value="TreeGrafter"/>
</dbReference>
<evidence type="ECO:0000256" key="12">
    <source>
        <dbReference type="ARBA" id="ARBA00023319"/>
    </source>
</evidence>
<dbReference type="AlphaFoldDB" id="A0A1B0DIB0"/>
<evidence type="ECO:0000256" key="6">
    <source>
        <dbReference type="ARBA" id="ARBA00022729"/>
    </source>
</evidence>
<evidence type="ECO:0000256" key="10">
    <source>
        <dbReference type="ARBA" id="ARBA00023157"/>
    </source>
</evidence>
<dbReference type="GO" id="GO:0004867">
    <property type="term" value="F:serine-type endopeptidase inhibitor activity"/>
    <property type="evidence" value="ECO:0007669"/>
    <property type="project" value="UniProtKB-KW"/>
</dbReference>
<keyword evidence="8" id="KW-0722">Serine protease inhibitor</keyword>
<keyword evidence="9" id="KW-0472">Membrane</keyword>
<dbReference type="FunFam" id="2.60.40.10:FF:000328">
    <property type="entry name" value="CLUMA_CG000981, isoform A"/>
    <property type="match status" value="1"/>
</dbReference>
<evidence type="ECO:0000256" key="5">
    <source>
        <dbReference type="ARBA" id="ARBA00022690"/>
    </source>
</evidence>
<dbReference type="CDD" id="cd00199">
    <property type="entry name" value="WAP"/>
    <property type="match status" value="1"/>
</dbReference>
<dbReference type="InterPro" id="IPR036645">
    <property type="entry name" value="Elafin-like_sf"/>
</dbReference>